<accession>A0A6B0VJ04</accession>
<keyword evidence="3" id="KW-1185">Reference proteome</keyword>
<dbReference type="OrthoDB" id="202582at2157"/>
<name>A0A6B0VJ04_9EURY</name>
<dbReference type="Proteomes" id="UP000434101">
    <property type="component" value="Unassembled WGS sequence"/>
</dbReference>
<dbReference type="RefSeq" id="WP_160062351.1">
    <property type="nucleotide sequence ID" value="NZ_WUYX01000010.1"/>
</dbReference>
<keyword evidence="1" id="KW-0472">Membrane</keyword>
<keyword evidence="1" id="KW-1133">Transmembrane helix</keyword>
<sequence>MDTARLYYGSTILCCVVAGAMGLSSVAAGDAGIADALMATAASERSLLRFTEDSRRKPRSLGWG</sequence>
<dbReference type="EMBL" id="WUYX01000010">
    <property type="protein sequence ID" value="MXV60926.1"/>
    <property type="molecule type" value="Genomic_DNA"/>
</dbReference>
<protein>
    <submittedName>
        <fullName evidence="2">Uncharacterized protein</fullName>
    </submittedName>
</protein>
<dbReference type="AlphaFoldDB" id="A0A6B0VJ04"/>
<comment type="caution">
    <text evidence="2">The sequence shown here is derived from an EMBL/GenBank/DDBJ whole genome shotgun (WGS) entry which is preliminary data.</text>
</comment>
<organism evidence="2 3">
    <name type="scientific">Natronorubrum halalkaliphilum</name>
    <dbReference type="NCBI Taxonomy" id="2691917"/>
    <lineage>
        <taxon>Archaea</taxon>
        <taxon>Methanobacteriati</taxon>
        <taxon>Methanobacteriota</taxon>
        <taxon>Stenosarchaea group</taxon>
        <taxon>Halobacteria</taxon>
        <taxon>Halobacteriales</taxon>
        <taxon>Natrialbaceae</taxon>
        <taxon>Natronorubrum</taxon>
    </lineage>
</organism>
<evidence type="ECO:0000256" key="1">
    <source>
        <dbReference type="SAM" id="Phobius"/>
    </source>
</evidence>
<keyword evidence="1" id="KW-0812">Transmembrane</keyword>
<proteinExistence type="predicted"/>
<evidence type="ECO:0000313" key="2">
    <source>
        <dbReference type="EMBL" id="MXV60926.1"/>
    </source>
</evidence>
<reference evidence="2 3" key="1">
    <citation type="submission" date="2020-01" db="EMBL/GenBank/DDBJ databases">
        <title>Natronorubrum sp. JWXQ-INN 674 isolated from Inner Mongolia Autonomous Region of China.</title>
        <authorList>
            <person name="Xue Q."/>
        </authorList>
    </citation>
    <scope>NUCLEOTIDE SEQUENCE [LARGE SCALE GENOMIC DNA]</scope>
    <source>
        <strain evidence="2 3">JWXQ-INN-674</strain>
    </source>
</reference>
<feature type="transmembrane region" description="Helical" evidence="1">
    <location>
        <begin position="6"/>
        <end position="28"/>
    </location>
</feature>
<evidence type="ECO:0000313" key="3">
    <source>
        <dbReference type="Proteomes" id="UP000434101"/>
    </source>
</evidence>
<gene>
    <name evidence="2" type="ORF">GS429_02320</name>
</gene>